<dbReference type="InterPro" id="IPR015813">
    <property type="entry name" value="Pyrv/PenolPyrv_kinase-like_dom"/>
</dbReference>
<dbReference type="PROSITE" id="PS00110">
    <property type="entry name" value="PYRUVATE_KINASE"/>
    <property type="match status" value="1"/>
</dbReference>
<evidence type="ECO:0000259" key="16">
    <source>
        <dbReference type="Pfam" id="PF00224"/>
    </source>
</evidence>
<dbReference type="EC" id="2.7.1.40" evidence="5 15"/>
<dbReference type="Pfam" id="PF00224">
    <property type="entry name" value="PK"/>
    <property type="match status" value="1"/>
</dbReference>
<dbReference type="InterPro" id="IPR015793">
    <property type="entry name" value="Pyrv_Knase_brl"/>
</dbReference>
<keyword evidence="7" id="KW-0479">Metal-binding</keyword>
<dbReference type="GO" id="GO:0006950">
    <property type="term" value="P:response to stress"/>
    <property type="evidence" value="ECO:0007669"/>
    <property type="project" value="UniProtKB-ARBA"/>
</dbReference>
<dbReference type="EMBL" id="JBANAX010000816">
    <property type="protein sequence ID" value="KAL1192617.1"/>
    <property type="molecule type" value="Genomic_DNA"/>
</dbReference>
<accession>A0ABD0ZD53</accession>
<sequence>MEILLGGQATNGALRSKTKIVCTLGPVSRSVEMIEKLLKAGMNVARFNFSHGSHSYHQETLDNLRIAMDKTGILCAVMLDTKGPEIRTGFLKEGKPIQLNQGQEITISIDYNIQGDSNIISMSYKKLAEDLKPGDVILCSDGTISLTVLSCDKYLGLVRCRCENSATLGERKNVNLPGIVVDLPTLTEKDKEDIMQWGVPNKIDIIALSFVRKGSDLIQVKKLLGEDSKNIMLMSKVENQEGVMNFDKILANSDAFMVARGDLGMEIPIEKMFLAQKTMIQRANALGKPVVTATQMLESMTISPRPTRAEATDVANAVLDGTDCVMLSGETAAGAHPETAVLTMSRICKEAEDFIDYDTLQKKTLGIVSLPLSPIESLAASAVSTATSVCASAIVVLTKGGYTAELVAKYRPSVPIFSVIVPEIARGGESAVHVARRGLIYRGIIPVMATGALSNDTTEEMISFAIEFAKTKGICKIGDSIVALHKIDGSPVVKIVSVE</sequence>
<comment type="pathway">
    <text evidence="3 15">Carbohydrate degradation; glycolysis; pyruvate from D-glyceraldehyde 3-phosphate: step 5/5.</text>
</comment>
<evidence type="ECO:0000256" key="12">
    <source>
        <dbReference type="ARBA" id="ARBA00023152"/>
    </source>
</evidence>
<dbReference type="InterPro" id="IPR040442">
    <property type="entry name" value="Pyrv_kinase-like_dom_sf"/>
</dbReference>
<reference evidence="18 19" key="1">
    <citation type="submission" date="2024-04" db="EMBL/GenBank/DDBJ databases">
        <title>Genome assembly C_amara_ONT_v2.</title>
        <authorList>
            <person name="Yant L."/>
            <person name="Moore C."/>
            <person name="Slenker M."/>
        </authorList>
    </citation>
    <scope>NUCLEOTIDE SEQUENCE [LARGE SCALE GENOMIC DNA]</scope>
    <source>
        <tissue evidence="18">Leaf</tissue>
    </source>
</reference>
<dbReference type="Proteomes" id="UP001558713">
    <property type="component" value="Unassembled WGS sequence"/>
</dbReference>
<dbReference type="NCBIfam" id="NF004491">
    <property type="entry name" value="PRK05826.1"/>
    <property type="match status" value="1"/>
</dbReference>
<dbReference type="InterPro" id="IPR015795">
    <property type="entry name" value="Pyrv_Knase_C"/>
</dbReference>
<dbReference type="Gene3D" id="2.40.33.10">
    <property type="entry name" value="PK beta-barrel domain-like"/>
    <property type="match status" value="1"/>
</dbReference>
<comment type="caution">
    <text evidence="18">The sequence shown here is derived from an EMBL/GenBank/DDBJ whole genome shotgun (WGS) entry which is preliminary data.</text>
</comment>
<evidence type="ECO:0000256" key="4">
    <source>
        <dbReference type="ARBA" id="ARBA00008663"/>
    </source>
</evidence>
<keyword evidence="9 15" id="KW-0418">Kinase</keyword>
<dbReference type="FunFam" id="2.40.33.10:FF:000001">
    <property type="entry name" value="Pyruvate kinase"/>
    <property type="match status" value="1"/>
</dbReference>
<evidence type="ECO:0000256" key="6">
    <source>
        <dbReference type="ARBA" id="ARBA00022679"/>
    </source>
</evidence>
<evidence type="ECO:0000256" key="15">
    <source>
        <dbReference type="RuleBase" id="RU000504"/>
    </source>
</evidence>
<keyword evidence="13 18" id="KW-0670">Pyruvate</keyword>
<comment type="similarity">
    <text evidence="4 15">Belongs to the pyruvate kinase family.</text>
</comment>
<evidence type="ECO:0000256" key="8">
    <source>
        <dbReference type="ARBA" id="ARBA00022741"/>
    </source>
</evidence>
<evidence type="ECO:0000313" key="18">
    <source>
        <dbReference type="EMBL" id="KAL1192617.1"/>
    </source>
</evidence>
<dbReference type="NCBIfam" id="NF004978">
    <property type="entry name" value="PRK06354.1"/>
    <property type="match status" value="1"/>
</dbReference>
<dbReference type="InterPro" id="IPR011037">
    <property type="entry name" value="Pyrv_Knase-like_insert_dom_sf"/>
</dbReference>
<evidence type="ECO:0000256" key="5">
    <source>
        <dbReference type="ARBA" id="ARBA00012142"/>
    </source>
</evidence>
<proteinExistence type="inferred from homology"/>
<comment type="cofactor">
    <cofactor evidence="1">
        <name>Mg(2+)</name>
        <dbReference type="ChEBI" id="CHEBI:18420"/>
    </cofactor>
</comment>
<feature type="domain" description="Pyruvate kinase C-terminal" evidence="17">
    <location>
        <begin position="376"/>
        <end position="487"/>
    </location>
</feature>
<protein>
    <recommendedName>
        <fullName evidence="5 15">Pyruvate kinase</fullName>
        <ecNumber evidence="5 15">2.7.1.40</ecNumber>
    </recommendedName>
</protein>
<dbReference type="InterPro" id="IPR015806">
    <property type="entry name" value="Pyrv_Knase_insert_dom_sf"/>
</dbReference>
<comment type="cofactor">
    <cofactor evidence="2">
        <name>K(+)</name>
        <dbReference type="ChEBI" id="CHEBI:29103"/>
    </cofactor>
</comment>
<keyword evidence="8" id="KW-0547">Nucleotide-binding</keyword>
<evidence type="ECO:0000313" key="19">
    <source>
        <dbReference type="Proteomes" id="UP001558713"/>
    </source>
</evidence>
<evidence type="ECO:0000256" key="14">
    <source>
        <dbReference type="ARBA" id="ARBA00048152"/>
    </source>
</evidence>
<evidence type="ECO:0000256" key="11">
    <source>
        <dbReference type="ARBA" id="ARBA00022842"/>
    </source>
</evidence>
<keyword evidence="6 15" id="KW-0808">Transferase</keyword>
<evidence type="ECO:0000256" key="13">
    <source>
        <dbReference type="ARBA" id="ARBA00023317"/>
    </source>
</evidence>
<name>A0ABD0ZD53_CARAN</name>
<dbReference type="Pfam" id="PF02887">
    <property type="entry name" value="PK_C"/>
    <property type="match status" value="1"/>
</dbReference>
<dbReference type="PRINTS" id="PR01050">
    <property type="entry name" value="PYRUVTKNASE"/>
</dbReference>
<dbReference type="InterPro" id="IPR036918">
    <property type="entry name" value="Pyrv_Knase_C_sf"/>
</dbReference>
<comment type="catalytic activity">
    <reaction evidence="14 15">
        <text>pyruvate + ATP = phosphoenolpyruvate + ADP + H(+)</text>
        <dbReference type="Rhea" id="RHEA:18157"/>
        <dbReference type="ChEBI" id="CHEBI:15361"/>
        <dbReference type="ChEBI" id="CHEBI:15378"/>
        <dbReference type="ChEBI" id="CHEBI:30616"/>
        <dbReference type="ChEBI" id="CHEBI:58702"/>
        <dbReference type="ChEBI" id="CHEBI:456216"/>
        <dbReference type="EC" id="2.7.1.40"/>
    </reaction>
</comment>
<dbReference type="AlphaFoldDB" id="A0ABD0ZD53"/>
<keyword evidence="12 15" id="KW-0324">Glycolysis</keyword>
<dbReference type="GO" id="GO:0004743">
    <property type="term" value="F:pyruvate kinase activity"/>
    <property type="evidence" value="ECO:0007669"/>
    <property type="project" value="UniProtKB-EC"/>
</dbReference>
<keyword evidence="19" id="KW-1185">Reference proteome</keyword>
<keyword evidence="10" id="KW-0067">ATP-binding</keyword>
<dbReference type="InterPro" id="IPR001697">
    <property type="entry name" value="Pyr_Knase"/>
</dbReference>
<evidence type="ECO:0000259" key="17">
    <source>
        <dbReference type="Pfam" id="PF02887"/>
    </source>
</evidence>
<evidence type="ECO:0000256" key="9">
    <source>
        <dbReference type="ARBA" id="ARBA00022777"/>
    </source>
</evidence>
<evidence type="ECO:0000256" key="7">
    <source>
        <dbReference type="ARBA" id="ARBA00022723"/>
    </source>
</evidence>
<dbReference type="GO" id="GO:0016301">
    <property type="term" value="F:kinase activity"/>
    <property type="evidence" value="ECO:0007669"/>
    <property type="project" value="UniProtKB-KW"/>
</dbReference>
<dbReference type="Gene3D" id="3.20.20.60">
    <property type="entry name" value="Phosphoenolpyruvate-binding domains"/>
    <property type="match status" value="1"/>
</dbReference>
<evidence type="ECO:0000256" key="1">
    <source>
        <dbReference type="ARBA" id="ARBA00001946"/>
    </source>
</evidence>
<evidence type="ECO:0000256" key="10">
    <source>
        <dbReference type="ARBA" id="ARBA00022840"/>
    </source>
</evidence>
<dbReference type="Gene3D" id="3.40.1380.20">
    <property type="entry name" value="Pyruvate kinase, C-terminal domain"/>
    <property type="match status" value="1"/>
</dbReference>
<feature type="domain" description="Pyruvate kinase barrel" evidence="16">
    <location>
        <begin position="17"/>
        <end position="341"/>
    </location>
</feature>
<gene>
    <name evidence="18" type="ORF">V5N11_008684</name>
</gene>
<evidence type="ECO:0000256" key="3">
    <source>
        <dbReference type="ARBA" id="ARBA00004997"/>
    </source>
</evidence>
<dbReference type="PANTHER" id="PTHR11817">
    <property type="entry name" value="PYRUVATE KINASE"/>
    <property type="match status" value="1"/>
</dbReference>
<dbReference type="NCBIfam" id="TIGR01064">
    <property type="entry name" value="pyruv_kin"/>
    <property type="match status" value="1"/>
</dbReference>
<dbReference type="GO" id="GO:0005524">
    <property type="term" value="F:ATP binding"/>
    <property type="evidence" value="ECO:0007669"/>
    <property type="project" value="UniProtKB-KW"/>
</dbReference>
<organism evidence="18 19">
    <name type="scientific">Cardamine amara subsp. amara</name>
    <dbReference type="NCBI Taxonomy" id="228776"/>
    <lineage>
        <taxon>Eukaryota</taxon>
        <taxon>Viridiplantae</taxon>
        <taxon>Streptophyta</taxon>
        <taxon>Embryophyta</taxon>
        <taxon>Tracheophyta</taxon>
        <taxon>Spermatophyta</taxon>
        <taxon>Magnoliopsida</taxon>
        <taxon>eudicotyledons</taxon>
        <taxon>Gunneridae</taxon>
        <taxon>Pentapetalae</taxon>
        <taxon>rosids</taxon>
        <taxon>malvids</taxon>
        <taxon>Brassicales</taxon>
        <taxon>Brassicaceae</taxon>
        <taxon>Cardamineae</taxon>
        <taxon>Cardamine</taxon>
    </lineage>
</organism>
<dbReference type="GO" id="GO:0046872">
    <property type="term" value="F:metal ion binding"/>
    <property type="evidence" value="ECO:0007669"/>
    <property type="project" value="UniProtKB-KW"/>
</dbReference>
<dbReference type="SUPFAM" id="SSF50800">
    <property type="entry name" value="PK beta-barrel domain-like"/>
    <property type="match status" value="1"/>
</dbReference>
<keyword evidence="11 15" id="KW-0460">Magnesium</keyword>
<dbReference type="FunFam" id="3.20.20.60:FF:000001">
    <property type="entry name" value="Pyruvate kinase"/>
    <property type="match status" value="1"/>
</dbReference>
<dbReference type="SUPFAM" id="SSF52935">
    <property type="entry name" value="PK C-terminal domain-like"/>
    <property type="match status" value="1"/>
</dbReference>
<evidence type="ECO:0000256" key="2">
    <source>
        <dbReference type="ARBA" id="ARBA00001958"/>
    </source>
</evidence>
<dbReference type="InterPro" id="IPR018209">
    <property type="entry name" value="Pyrv_Knase_AS"/>
</dbReference>
<dbReference type="SUPFAM" id="SSF51621">
    <property type="entry name" value="Phosphoenolpyruvate/pyruvate domain"/>
    <property type="match status" value="1"/>
</dbReference>